<sequence>MKGGYMAKLSVEPRAKDDGKFGSFVEEYERRIKATPLGMCAVAFQLDLLRAGGCQTCGKCVPCREGIGRIEELLEEVLAFQAEPGALDEIRAQANVVRDTADCAIGWHAAEVLLGGLDAFKAEFESHVNQGQCREGVAQTVPCETLCPAHVNVPAYVALAGAGDYAGAIGMIRKDNPFPTACAYVCEHPCENRCRRTLIDAPVNIRGIKKFAVDQLAADKVATPAPAAATGKKVAIVGGGPSGLTCAYFCALMGHEVHVFEMRKQLGGMMRYGIPAYRFPRERLDEDVRAIMGAGNISVHFESRIDAEGMKRLSVEYDAVYVAIGAQGGKTLKLEGADVQGVMSAVELLTKIGDNECPDFTGKNVVVIGGGNVAMDCARTSVRAGAASVTVAYRRRLEDMTALRAEIDSAMQEGVEMMTLQAPDHIEVEDGHVTALYTQPQFIGPVKRGRPAPQTADKPLVRIVADVVLIAVGQDIESAPFEEAGMRADRTYFEADDGLKSIGELPNVFVGGDCQVGPKTVIIAIGAGKVAARNIDDFLGFDHKLDCGVAVPPAAANWRTPCGRVNIVERPARERKGDFDAVEVEMTAEEAFQEARRCLRCDHYGCGVLDEGRVQYV</sequence>
<reference evidence="3" key="1">
    <citation type="submission" date="2018-05" db="EMBL/GenBank/DDBJ databases">
        <title>Genome Sequencing of selected type strains of the family Eggerthellaceae.</title>
        <authorList>
            <person name="Danylec N."/>
            <person name="Stoll D.A."/>
            <person name="Doetsch A."/>
            <person name="Huch M."/>
        </authorList>
    </citation>
    <scope>NUCLEOTIDE SEQUENCE [LARGE SCALE GENOMIC DNA]</scope>
    <source>
        <strain evidence="3">DSM 22006</strain>
    </source>
</reference>
<dbReference type="InterPro" id="IPR037207">
    <property type="entry name" value="Nuop51_4Fe4S-bd_sf"/>
</dbReference>
<dbReference type="PANTHER" id="PTHR42783">
    <property type="entry name" value="GLUTAMATE SYNTHASE [NADPH] SMALL CHAIN"/>
    <property type="match status" value="1"/>
</dbReference>
<dbReference type="InterPro" id="IPR019575">
    <property type="entry name" value="Nuop51_4Fe4S-bd"/>
</dbReference>
<dbReference type="Gene3D" id="1.10.1060.10">
    <property type="entry name" value="Alpha-helical ferredoxin"/>
    <property type="match status" value="1"/>
</dbReference>
<feature type="domain" description="NADH-ubiquinone oxidoreductase 51kDa subunit iron-sulphur binding" evidence="1">
    <location>
        <begin position="42"/>
        <end position="87"/>
    </location>
</feature>
<comment type="caution">
    <text evidence="2">The sequence shown here is derived from an EMBL/GenBank/DDBJ whole genome shotgun (WGS) entry which is preliminary data.</text>
</comment>
<dbReference type="InterPro" id="IPR028261">
    <property type="entry name" value="DPD_II"/>
</dbReference>
<protein>
    <submittedName>
        <fullName evidence="2">Glutamate synthase</fullName>
    </submittedName>
</protein>
<dbReference type="Gene3D" id="3.50.50.60">
    <property type="entry name" value="FAD/NAD(P)-binding domain"/>
    <property type="match status" value="2"/>
</dbReference>
<dbReference type="InterPro" id="IPR023753">
    <property type="entry name" value="FAD/NAD-binding_dom"/>
</dbReference>
<dbReference type="Pfam" id="PF07992">
    <property type="entry name" value="Pyr_redox_2"/>
    <property type="match status" value="1"/>
</dbReference>
<dbReference type="SUPFAM" id="SSF46548">
    <property type="entry name" value="alpha-helical ferredoxin"/>
    <property type="match status" value="2"/>
</dbReference>
<gene>
    <name evidence="2" type="ORF">DMP05_08460</name>
</gene>
<dbReference type="SUPFAM" id="SSF140490">
    <property type="entry name" value="Nqo1C-terminal domain-like"/>
    <property type="match status" value="1"/>
</dbReference>
<dbReference type="NCBIfam" id="NF009410">
    <property type="entry name" value="PRK12771.1"/>
    <property type="match status" value="1"/>
</dbReference>
<dbReference type="Pfam" id="PF14691">
    <property type="entry name" value="Fer4_20"/>
    <property type="match status" value="1"/>
</dbReference>
<organism evidence="2 3">
    <name type="scientific">Slackia isoflavoniconvertens</name>
    <dbReference type="NCBI Taxonomy" id="572010"/>
    <lineage>
        <taxon>Bacteria</taxon>
        <taxon>Bacillati</taxon>
        <taxon>Actinomycetota</taxon>
        <taxon>Coriobacteriia</taxon>
        <taxon>Eggerthellales</taxon>
        <taxon>Eggerthellaceae</taxon>
        <taxon>Slackia</taxon>
    </lineage>
</organism>
<evidence type="ECO:0000313" key="3">
    <source>
        <dbReference type="Proteomes" id="UP000271472"/>
    </source>
</evidence>
<accession>A0A3N0IAK7</accession>
<proteinExistence type="predicted"/>
<dbReference type="SMART" id="SM00928">
    <property type="entry name" value="NADH_4Fe-4S"/>
    <property type="match status" value="1"/>
</dbReference>
<dbReference type="Pfam" id="PF10589">
    <property type="entry name" value="NADH_4Fe-4S"/>
    <property type="match status" value="1"/>
</dbReference>
<dbReference type="AlphaFoldDB" id="A0A3N0IAK7"/>
<dbReference type="OrthoDB" id="9803192at2"/>
<dbReference type="GO" id="GO:0051539">
    <property type="term" value="F:4 iron, 4 sulfur cluster binding"/>
    <property type="evidence" value="ECO:0007669"/>
    <property type="project" value="InterPro"/>
</dbReference>
<evidence type="ECO:0000259" key="1">
    <source>
        <dbReference type="SMART" id="SM00928"/>
    </source>
</evidence>
<evidence type="ECO:0000313" key="2">
    <source>
        <dbReference type="EMBL" id="RNM33392.1"/>
    </source>
</evidence>
<dbReference type="PRINTS" id="PR00419">
    <property type="entry name" value="ADXRDTASE"/>
</dbReference>
<dbReference type="SUPFAM" id="SSF51971">
    <property type="entry name" value="Nucleotide-binding domain"/>
    <property type="match status" value="1"/>
</dbReference>
<dbReference type="InterPro" id="IPR009051">
    <property type="entry name" value="Helical_ferredxn"/>
</dbReference>
<keyword evidence="3" id="KW-1185">Reference proteome</keyword>
<dbReference type="InterPro" id="IPR036188">
    <property type="entry name" value="FAD/NAD-bd_sf"/>
</dbReference>
<dbReference type="EMBL" id="QIBZ01000017">
    <property type="protein sequence ID" value="RNM33392.1"/>
    <property type="molecule type" value="Genomic_DNA"/>
</dbReference>
<dbReference type="GO" id="GO:0016491">
    <property type="term" value="F:oxidoreductase activity"/>
    <property type="evidence" value="ECO:0007669"/>
    <property type="project" value="InterPro"/>
</dbReference>
<name>A0A3N0IAK7_9ACTN</name>
<dbReference type="PANTHER" id="PTHR42783:SF3">
    <property type="entry name" value="GLUTAMATE SYNTHASE [NADPH] SMALL CHAIN-RELATED"/>
    <property type="match status" value="1"/>
</dbReference>
<dbReference type="Proteomes" id="UP000271472">
    <property type="component" value="Unassembled WGS sequence"/>
</dbReference>